<dbReference type="GO" id="GO:0009424">
    <property type="term" value="C:bacterial-type flagellum hook"/>
    <property type="evidence" value="ECO:0007669"/>
    <property type="project" value="TreeGrafter"/>
</dbReference>
<feature type="domain" description="Flagellar hook protein FlgE D2" evidence="8">
    <location>
        <begin position="178"/>
        <end position="310"/>
    </location>
</feature>
<evidence type="ECO:0000259" key="9">
    <source>
        <dbReference type="Pfam" id="PF22692"/>
    </source>
</evidence>
<accession>A0A2P7QNX4</accession>
<evidence type="ECO:0000256" key="5">
    <source>
        <dbReference type="RuleBase" id="RU362116"/>
    </source>
</evidence>
<sequence>MSFYTSLSGLKGAQTDLSTVSNNIANVGSYGFKKSRAEFGDIVAASRTSAGQGTRLKQIEQQFSQGGFEASSKELDLAIAGNGFFITRDALTGGSTTFTRNGAFDIDADRYLVDSNGGYVQVLPVDTAGNVTSTGIASARNLQMPLTSGTPRATSTMDLSIGFPSNADVPSRRAMYSSATPWAFDRLDPNSYNHSTQTVVYDSAGKALPATLYFARTASTASGDATNSWQTYLFVGNEQASANPASPTPTPLTLQFDAAGALTSPTGPATFGSVFPAGASAPIGLTLDFGAATNQSTGTFTLASLEQDGYATGKLDDVTIGEDGLVTATFSNGTTQALGKLAVANFSNPTGLKQRGDARWSITGDSGDAQVGVPGEDGFGRIQSGALERANVDITEELVSLISAQRNFQANAKAIETANAMTSAIMNLRN</sequence>
<comment type="caution">
    <text evidence="10">The sequence shown here is derived from an EMBL/GenBank/DDBJ whole genome shotgun (WGS) entry which is preliminary data.</text>
</comment>
<comment type="subcellular location">
    <subcellularLocation>
        <location evidence="1 5">Bacterial flagellum basal body</location>
    </subcellularLocation>
</comment>
<dbReference type="Proteomes" id="UP000241167">
    <property type="component" value="Unassembled WGS sequence"/>
</dbReference>
<dbReference type="InterPro" id="IPR010930">
    <property type="entry name" value="Flg_bb/hook_C_dom"/>
</dbReference>
<gene>
    <name evidence="10" type="ORF">C7I55_13765</name>
</gene>
<dbReference type="EMBL" id="PXYI01000004">
    <property type="protein sequence ID" value="PSJ39657.1"/>
    <property type="molecule type" value="Genomic_DNA"/>
</dbReference>
<evidence type="ECO:0000313" key="11">
    <source>
        <dbReference type="Proteomes" id="UP000241167"/>
    </source>
</evidence>
<keyword evidence="4 5" id="KW-0975">Bacterial flagellum</keyword>
<dbReference type="NCBIfam" id="TIGR03506">
    <property type="entry name" value="FlgEFG_subfam"/>
    <property type="match status" value="1"/>
</dbReference>
<dbReference type="InterPro" id="IPR001444">
    <property type="entry name" value="Flag_bb_rod_N"/>
</dbReference>
<dbReference type="PANTHER" id="PTHR30435:SF1">
    <property type="entry name" value="FLAGELLAR HOOK PROTEIN FLGE"/>
    <property type="match status" value="1"/>
</dbReference>
<dbReference type="InterPro" id="IPR053967">
    <property type="entry name" value="LlgE_F_G-like_D1"/>
</dbReference>
<dbReference type="Pfam" id="PF07559">
    <property type="entry name" value="FlgE_D2"/>
    <property type="match status" value="1"/>
</dbReference>
<dbReference type="AlphaFoldDB" id="A0A2P7QNX4"/>
<dbReference type="Pfam" id="PF00460">
    <property type="entry name" value="Flg_bb_rod"/>
    <property type="match status" value="1"/>
</dbReference>
<evidence type="ECO:0000256" key="4">
    <source>
        <dbReference type="ARBA" id="ARBA00023143"/>
    </source>
</evidence>
<evidence type="ECO:0000256" key="1">
    <source>
        <dbReference type="ARBA" id="ARBA00004117"/>
    </source>
</evidence>
<evidence type="ECO:0000313" key="10">
    <source>
        <dbReference type="EMBL" id="PSJ39657.1"/>
    </source>
</evidence>
<feature type="domain" description="Flagellar hook protein FlgE/F/G-like D1" evidence="9">
    <location>
        <begin position="78"/>
        <end position="125"/>
    </location>
</feature>
<keyword evidence="10" id="KW-0969">Cilium</keyword>
<evidence type="ECO:0000259" key="6">
    <source>
        <dbReference type="Pfam" id="PF00460"/>
    </source>
</evidence>
<dbReference type="InterPro" id="IPR011491">
    <property type="entry name" value="FlgE_D2"/>
</dbReference>
<dbReference type="RefSeq" id="WP_106513552.1">
    <property type="nucleotide sequence ID" value="NZ_PXYI01000004.1"/>
</dbReference>
<dbReference type="InterPro" id="IPR020013">
    <property type="entry name" value="Flagellar_FlgE/F/G"/>
</dbReference>
<comment type="function">
    <text evidence="5">A flexible structure which links the flagellar filament to the drive apparatus in the basal body.</text>
</comment>
<keyword evidence="11" id="KW-1185">Reference proteome</keyword>
<name>A0A2P7QNX4_9SPHN</name>
<dbReference type="Gene3D" id="2.60.98.20">
    <property type="entry name" value="Flagellar hook protein FlgE"/>
    <property type="match status" value="1"/>
</dbReference>
<comment type="similarity">
    <text evidence="2 5">Belongs to the flagella basal body rod proteins family.</text>
</comment>
<feature type="domain" description="Flagellar basal body rod protein N-terminal" evidence="6">
    <location>
        <begin position="3"/>
        <end position="33"/>
    </location>
</feature>
<dbReference type="GO" id="GO:0005829">
    <property type="term" value="C:cytosol"/>
    <property type="evidence" value="ECO:0007669"/>
    <property type="project" value="TreeGrafter"/>
</dbReference>
<evidence type="ECO:0000256" key="3">
    <source>
        <dbReference type="ARBA" id="ARBA00019015"/>
    </source>
</evidence>
<reference evidence="10 11" key="1">
    <citation type="submission" date="2018-03" db="EMBL/GenBank/DDBJ databases">
        <title>The draft genome of Sphingosinicella sp. GL-C-18.</title>
        <authorList>
            <person name="Liu L."/>
            <person name="Li L."/>
            <person name="Liang L."/>
            <person name="Zhang X."/>
            <person name="Wang T."/>
        </authorList>
    </citation>
    <scope>NUCLEOTIDE SEQUENCE [LARGE SCALE GENOMIC DNA]</scope>
    <source>
        <strain evidence="10 11">GL-C-18</strain>
    </source>
</reference>
<organism evidence="10 11">
    <name type="scientific">Allosphingosinicella deserti</name>
    <dbReference type="NCBI Taxonomy" id="2116704"/>
    <lineage>
        <taxon>Bacteria</taxon>
        <taxon>Pseudomonadati</taxon>
        <taxon>Pseudomonadota</taxon>
        <taxon>Alphaproteobacteria</taxon>
        <taxon>Sphingomonadales</taxon>
        <taxon>Sphingomonadaceae</taxon>
        <taxon>Allosphingosinicella</taxon>
    </lineage>
</organism>
<protein>
    <recommendedName>
        <fullName evidence="3 5">Flagellar hook protein FlgE</fullName>
    </recommendedName>
</protein>
<feature type="domain" description="Flagellar basal-body/hook protein C-terminal" evidence="7">
    <location>
        <begin position="383"/>
        <end position="428"/>
    </location>
</feature>
<dbReference type="GO" id="GO:0071978">
    <property type="term" value="P:bacterial-type flagellum-dependent swarming motility"/>
    <property type="evidence" value="ECO:0007669"/>
    <property type="project" value="TreeGrafter"/>
</dbReference>
<dbReference type="SUPFAM" id="SSF117143">
    <property type="entry name" value="Flagellar hook protein flgE"/>
    <property type="match status" value="1"/>
</dbReference>
<dbReference type="GO" id="GO:0009425">
    <property type="term" value="C:bacterial-type flagellum basal body"/>
    <property type="evidence" value="ECO:0007669"/>
    <property type="project" value="UniProtKB-SubCell"/>
</dbReference>
<keyword evidence="10" id="KW-0282">Flagellum</keyword>
<evidence type="ECO:0000256" key="2">
    <source>
        <dbReference type="ARBA" id="ARBA00009677"/>
    </source>
</evidence>
<evidence type="ECO:0000259" key="8">
    <source>
        <dbReference type="Pfam" id="PF07559"/>
    </source>
</evidence>
<dbReference type="InterPro" id="IPR037925">
    <property type="entry name" value="FlgE/F/G-like"/>
</dbReference>
<dbReference type="Pfam" id="PF22692">
    <property type="entry name" value="LlgE_F_G_D1"/>
    <property type="match status" value="1"/>
</dbReference>
<dbReference type="PANTHER" id="PTHR30435">
    <property type="entry name" value="FLAGELLAR PROTEIN"/>
    <property type="match status" value="1"/>
</dbReference>
<dbReference type="OrthoDB" id="8372879at2"/>
<dbReference type="Pfam" id="PF06429">
    <property type="entry name" value="Flg_bbr_C"/>
    <property type="match status" value="1"/>
</dbReference>
<keyword evidence="10" id="KW-0966">Cell projection</keyword>
<evidence type="ECO:0000259" key="7">
    <source>
        <dbReference type="Pfam" id="PF06429"/>
    </source>
</evidence>
<proteinExistence type="inferred from homology"/>
<dbReference type="InterPro" id="IPR037058">
    <property type="entry name" value="Falgellar_hook_FlgE_sf"/>
</dbReference>